<evidence type="ECO:0000256" key="4">
    <source>
        <dbReference type="ARBA" id="ARBA00022759"/>
    </source>
</evidence>
<keyword evidence="7" id="KW-0346">Stress response</keyword>
<accession>A0AA43Q340</accession>
<keyword evidence="3" id="KW-0540">Nuclease</keyword>
<name>A0AA43Q340_9GAMM</name>
<keyword evidence="9" id="KW-1185">Reference proteome</keyword>
<dbReference type="Gene3D" id="3.30.920.30">
    <property type="entry name" value="Hypothetical protein"/>
    <property type="match status" value="1"/>
</dbReference>
<evidence type="ECO:0000256" key="2">
    <source>
        <dbReference type="ARBA" id="ARBA00022649"/>
    </source>
</evidence>
<gene>
    <name evidence="8" type="ORF">PSU93_00150</name>
</gene>
<dbReference type="AlphaFoldDB" id="A0AA43Q340"/>
<sequence length="80" mass="9451">MPKLKRLTAKQVLAILMRFDFVIVSQRGSHIKLERIVYSQKQILTIPNHTQLDTGTCKAIMRQASRYIRSEELYPHFYTE</sequence>
<dbReference type="InterPro" id="IPR012933">
    <property type="entry name" value="HicA_mRNA_interferase"/>
</dbReference>
<keyword evidence="6" id="KW-0694">RNA-binding</keyword>
<protein>
    <submittedName>
        <fullName evidence="8">Type II toxin-antitoxin system HicA family toxin</fullName>
    </submittedName>
</protein>
<comment type="caution">
    <text evidence="8">The sequence shown here is derived from an EMBL/GenBank/DDBJ whole genome shotgun (WGS) entry which is preliminary data.</text>
</comment>
<keyword evidence="4" id="KW-0255">Endonuclease</keyword>
<evidence type="ECO:0000256" key="5">
    <source>
        <dbReference type="ARBA" id="ARBA00022801"/>
    </source>
</evidence>
<comment type="similarity">
    <text evidence="1">Belongs to the HicA mRNA interferase family.</text>
</comment>
<proteinExistence type="inferred from homology"/>
<dbReference type="Pfam" id="PF07927">
    <property type="entry name" value="HicA_toxin"/>
    <property type="match status" value="1"/>
</dbReference>
<evidence type="ECO:0000256" key="3">
    <source>
        <dbReference type="ARBA" id="ARBA00022722"/>
    </source>
</evidence>
<dbReference type="InterPro" id="IPR038570">
    <property type="entry name" value="HicA_sf"/>
</dbReference>
<reference evidence="8" key="1">
    <citation type="submission" date="2023-01" db="EMBL/GenBank/DDBJ databases">
        <title>Biogeochemical cycle of methane in antarctic sediments.</title>
        <authorList>
            <person name="Roldan D.M."/>
            <person name="Menes R.J."/>
        </authorList>
    </citation>
    <scope>NUCLEOTIDE SEQUENCE [LARGE SCALE GENOMIC DNA]</scope>
    <source>
        <strain evidence="8">K-2018 MAG008</strain>
    </source>
</reference>
<keyword evidence="2" id="KW-1277">Toxin-antitoxin system</keyword>
<dbReference type="Proteomes" id="UP001160519">
    <property type="component" value="Unassembled WGS sequence"/>
</dbReference>
<dbReference type="GO" id="GO:0016787">
    <property type="term" value="F:hydrolase activity"/>
    <property type="evidence" value="ECO:0007669"/>
    <property type="project" value="UniProtKB-KW"/>
</dbReference>
<dbReference type="GO" id="GO:0004519">
    <property type="term" value="F:endonuclease activity"/>
    <property type="evidence" value="ECO:0007669"/>
    <property type="project" value="UniProtKB-KW"/>
</dbReference>
<evidence type="ECO:0000313" key="9">
    <source>
        <dbReference type="Proteomes" id="UP001160519"/>
    </source>
</evidence>
<organism evidence="8 9">
    <name type="scientific">Candidatus Methylobacter titanis</name>
    <dbReference type="NCBI Taxonomy" id="3053457"/>
    <lineage>
        <taxon>Bacteria</taxon>
        <taxon>Pseudomonadati</taxon>
        <taxon>Pseudomonadota</taxon>
        <taxon>Gammaproteobacteria</taxon>
        <taxon>Methylococcales</taxon>
        <taxon>Methylococcaceae</taxon>
        <taxon>Methylobacter</taxon>
    </lineage>
</organism>
<keyword evidence="5" id="KW-0378">Hydrolase</keyword>
<evidence type="ECO:0000256" key="7">
    <source>
        <dbReference type="ARBA" id="ARBA00023016"/>
    </source>
</evidence>
<dbReference type="GO" id="GO:0003729">
    <property type="term" value="F:mRNA binding"/>
    <property type="evidence" value="ECO:0007669"/>
    <property type="project" value="InterPro"/>
</dbReference>
<evidence type="ECO:0000313" key="8">
    <source>
        <dbReference type="EMBL" id="MDI1229547.1"/>
    </source>
</evidence>
<dbReference type="SUPFAM" id="SSF54786">
    <property type="entry name" value="YcfA/nrd intein domain"/>
    <property type="match status" value="1"/>
</dbReference>
<dbReference type="EMBL" id="JAQSDF010000001">
    <property type="protein sequence ID" value="MDI1229547.1"/>
    <property type="molecule type" value="Genomic_DNA"/>
</dbReference>
<evidence type="ECO:0000256" key="1">
    <source>
        <dbReference type="ARBA" id="ARBA00006620"/>
    </source>
</evidence>
<evidence type="ECO:0000256" key="6">
    <source>
        <dbReference type="ARBA" id="ARBA00022884"/>
    </source>
</evidence>